<organism evidence="5 6">
    <name type="scientific">Caligus rogercresseyi</name>
    <name type="common">Sea louse</name>
    <dbReference type="NCBI Taxonomy" id="217165"/>
    <lineage>
        <taxon>Eukaryota</taxon>
        <taxon>Metazoa</taxon>
        <taxon>Ecdysozoa</taxon>
        <taxon>Arthropoda</taxon>
        <taxon>Crustacea</taxon>
        <taxon>Multicrustacea</taxon>
        <taxon>Hexanauplia</taxon>
        <taxon>Copepoda</taxon>
        <taxon>Siphonostomatoida</taxon>
        <taxon>Caligidae</taxon>
        <taxon>Caligus</taxon>
    </lineage>
</organism>
<dbReference type="PROSITE" id="PS50184">
    <property type="entry name" value="VWFC_2"/>
    <property type="match status" value="1"/>
</dbReference>
<reference evidence="6" key="1">
    <citation type="submission" date="2021-01" db="EMBL/GenBank/DDBJ databases">
        <title>Caligus Genome Assembly.</title>
        <authorList>
            <person name="Gallardo-Escarate C."/>
        </authorList>
    </citation>
    <scope>NUCLEOTIDE SEQUENCE [LARGE SCALE GENOMIC DNA]</scope>
</reference>
<evidence type="ECO:0000256" key="3">
    <source>
        <dbReference type="ARBA" id="ARBA00022729"/>
    </source>
</evidence>
<feature type="domain" description="VWFC" evidence="4">
    <location>
        <begin position="139"/>
        <end position="200"/>
    </location>
</feature>
<evidence type="ECO:0000259" key="4">
    <source>
        <dbReference type="PROSITE" id="PS50184"/>
    </source>
</evidence>
<dbReference type="EMBL" id="CP045905">
    <property type="protein sequence ID" value="QQP36512.1"/>
    <property type="molecule type" value="Genomic_DNA"/>
</dbReference>
<gene>
    <name evidence="5" type="ORF">FKW44_021641</name>
</gene>
<feature type="non-terminal residue" evidence="5">
    <location>
        <position position="265"/>
    </location>
</feature>
<comment type="subcellular location">
    <subcellularLocation>
        <location evidence="1">Secreted</location>
    </subcellularLocation>
</comment>
<evidence type="ECO:0000256" key="1">
    <source>
        <dbReference type="ARBA" id="ARBA00004613"/>
    </source>
</evidence>
<dbReference type="SUPFAM" id="SSF57603">
    <property type="entry name" value="FnI-like domain"/>
    <property type="match status" value="2"/>
</dbReference>
<dbReference type="InterPro" id="IPR001007">
    <property type="entry name" value="VWF_dom"/>
</dbReference>
<dbReference type="GO" id="GO:0005576">
    <property type="term" value="C:extracellular region"/>
    <property type="evidence" value="ECO:0007669"/>
    <property type="project" value="UniProtKB-SubCell"/>
</dbReference>
<dbReference type="InterPro" id="IPR052424">
    <property type="entry name" value="Kielin_Chordin-BMP_Reg"/>
</dbReference>
<dbReference type="OrthoDB" id="10068079at2759"/>
<dbReference type="AlphaFoldDB" id="A0A7T8GRM3"/>
<dbReference type="PANTHER" id="PTHR46698:SF3">
    <property type="entry name" value="TENECTIN ISOFORM 1-RELATED"/>
    <property type="match status" value="1"/>
</dbReference>
<evidence type="ECO:0000313" key="6">
    <source>
        <dbReference type="Proteomes" id="UP000595437"/>
    </source>
</evidence>
<proteinExistence type="predicted"/>
<dbReference type="PANTHER" id="PTHR46698">
    <property type="entry name" value="CROSSVEINLESS 2"/>
    <property type="match status" value="1"/>
</dbReference>
<accession>A0A7T8GRM3</accession>
<dbReference type="SMART" id="SM00214">
    <property type="entry name" value="VWC"/>
    <property type="match status" value="2"/>
</dbReference>
<protein>
    <submittedName>
        <fullName evidence="5">LOC100872118</fullName>
    </submittedName>
</protein>
<name>A0A7T8GRM3_CALRO</name>
<dbReference type="Proteomes" id="UP000595437">
    <property type="component" value="Chromosome 16"/>
</dbReference>
<sequence length="265" mass="28277">MVVKNGGDVPDSDPCKLCSCHNGEVNCATQICAPPAGYENCTALPVEESICCPKYSCKPKTDAILFDDGEETEFSTTTGAPIHTSSESSLITTTGNVIGTASSDILEEIGNPDALKDEHKTSSEDVTGSQVSLDDLGPGACLYDGKVYVSAQQIPRNNPCDFCFCFRGDIICLQQSCPPPIPGCREEIIDGFCCPRYECPVTMGFKNVTEPVNKHSLVSWLFGGEEENGSKPETVTTQVRGCEIQGDFYEVGAIVKSASGPCLQC</sequence>
<keyword evidence="2" id="KW-0964">Secreted</keyword>
<evidence type="ECO:0000256" key="2">
    <source>
        <dbReference type="ARBA" id="ARBA00022525"/>
    </source>
</evidence>
<keyword evidence="3" id="KW-0732">Signal</keyword>
<keyword evidence="6" id="KW-1185">Reference proteome</keyword>
<dbReference type="Gene3D" id="6.20.200.20">
    <property type="match status" value="1"/>
</dbReference>
<evidence type="ECO:0000313" key="5">
    <source>
        <dbReference type="EMBL" id="QQP36512.1"/>
    </source>
</evidence>